<evidence type="ECO:0000313" key="1">
    <source>
        <dbReference type="EMBL" id="TNN78476.1"/>
    </source>
</evidence>
<dbReference type="EMBL" id="SRLO01000073">
    <property type="protein sequence ID" value="TNN78476.1"/>
    <property type="molecule type" value="Genomic_DNA"/>
</dbReference>
<comment type="caution">
    <text evidence="1">The sequence shown here is derived from an EMBL/GenBank/DDBJ whole genome shotgun (WGS) entry which is preliminary data.</text>
</comment>
<dbReference type="AlphaFoldDB" id="A0A4Z2IKP6"/>
<dbReference type="Proteomes" id="UP000314294">
    <property type="component" value="Unassembled WGS sequence"/>
</dbReference>
<reference evidence="1 2" key="1">
    <citation type="submission" date="2019-03" db="EMBL/GenBank/DDBJ databases">
        <title>First draft genome of Liparis tanakae, snailfish: a comprehensive survey of snailfish specific genes.</title>
        <authorList>
            <person name="Kim W."/>
            <person name="Song I."/>
            <person name="Jeong J.-H."/>
            <person name="Kim D."/>
            <person name="Kim S."/>
            <person name="Ryu S."/>
            <person name="Song J.Y."/>
            <person name="Lee S.K."/>
        </authorList>
    </citation>
    <scope>NUCLEOTIDE SEQUENCE [LARGE SCALE GENOMIC DNA]</scope>
    <source>
        <tissue evidence="1">Muscle</tissue>
    </source>
</reference>
<name>A0A4Z2IKP6_9TELE</name>
<keyword evidence="2" id="KW-1185">Reference proteome</keyword>
<gene>
    <name evidence="1" type="ORF">EYF80_011259</name>
</gene>
<organism evidence="1 2">
    <name type="scientific">Liparis tanakae</name>
    <name type="common">Tanaka's snailfish</name>
    <dbReference type="NCBI Taxonomy" id="230148"/>
    <lineage>
        <taxon>Eukaryota</taxon>
        <taxon>Metazoa</taxon>
        <taxon>Chordata</taxon>
        <taxon>Craniata</taxon>
        <taxon>Vertebrata</taxon>
        <taxon>Euteleostomi</taxon>
        <taxon>Actinopterygii</taxon>
        <taxon>Neopterygii</taxon>
        <taxon>Teleostei</taxon>
        <taxon>Neoteleostei</taxon>
        <taxon>Acanthomorphata</taxon>
        <taxon>Eupercaria</taxon>
        <taxon>Perciformes</taxon>
        <taxon>Cottioidei</taxon>
        <taxon>Cottales</taxon>
        <taxon>Liparidae</taxon>
        <taxon>Liparis</taxon>
    </lineage>
</organism>
<protein>
    <submittedName>
        <fullName evidence="1">Uncharacterized protein</fullName>
    </submittedName>
</protein>
<accession>A0A4Z2IKP6</accession>
<proteinExistence type="predicted"/>
<evidence type="ECO:0000313" key="2">
    <source>
        <dbReference type="Proteomes" id="UP000314294"/>
    </source>
</evidence>
<sequence>MESCRRRRVIPPTSGLFVSQQSENPSECSAERLSVCPLRGDYTAGPLGCQLPFLQGGFQACYCSVICGATLKLVTDAAVTQEIHPDLLYRVLEKKQTPQQFSKPLPGGNH</sequence>